<dbReference type="EMBL" id="JAUSUQ010000006">
    <property type="protein sequence ID" value="MDQ0339245.1"/>
    <property type="molecule type" value="Genomic_DNA"/>
</dbReference>
<evidence type="ECO:0000313" key="4">
    <source>
        <dbReference type="Proteomes" id="UP001232445"/>
    </source>
</evidence>
<comment type="caution">
    <text evidence="3">The sequence shown here is derived from an EMBL/GenBank/DDBJ whole genome shotgun (WGS) entry which is preliminary data.</text>
</comment>
<protein>
    <submittedName>
        <fullName evidence="3">TRAP transporter TAXI family solute receptor</fullName>
    </submittedName>
</protein>
<feature type="compositionally biased region" description="Acidic residues" evidence="1">
    <location>
        <begin position="28"/>
        <end position="45"/>
    </location>
</feature>
<sequence length="341" mass="36247">MKNRKFGLLALLLALALVLAACGAAQDDGQEPEAEGNGDATEEAPQEGTDGYYVMGTGSTGGTYYPLGQEMVNVWNNHIDANFDAVASGASVENLSKIGTGEFDLGMTVHIPALEAYNGEGEFADGAITNFAFIGHIYPEVLQIVVREGSGIESIEDLRGKRVAIGPAGSGTQAVAKLVLEAYGLEDGDYEAFQEDFGAARDRLQDNTIDASFGLLGLPNAGIEELQASAGDVKLLEISAEALEYIEANSGYEAYTIPAGTYNWIDEDVTVVSAYAVLVANTDKVNDDLAYELARVMIEHADENTHPQSDHTTLENALLGSDGLPIHPGAERYYQEQGVLD</sequence>
<proteinExistence type="predicted"/>
<feature type="chain" id="PRO_5046982154" evidence="2">
    <location>
        <begin position="21"/>
        <end position="341"/>
    </location>
</feature>
<reference evidence="3 4" key="1">
    <citation type="submission" date="2023-07" db="EMBL/GenBank/DDBJ databases">
        <title>Genomic Encyclopedia of Type Strains, Phase IV (KMG-IV): sequencing the most valuable type-strain genomes for metagenomic binning, comparative biology and taxonomic classification.</title>
        <authorList>
            <person name="Goeker M."/>
        </authorList>
    </citation>
    <scope>NUCLEOTIDE SEQUENCE [LARGE SCALE GENOMIC DNA]</scope>
    <source>
        <strain evidence="3 4">DSM 17740</strain>
    </source>
</reference>
<dbReference type="Proteomes" id="UP001232445">
    <property type="component" value="Unassembled WGS sequence"/>
</dbReference>
<dbReference type="InterPro" id="IPR011852">
    <property type="entry name" value="TRAP_TAXI"/>
</dbReference>
<dbReference type="PANTHER" id="PTHR42941:SF1">
    <property type="entry name" value="SLL1037 PROTEIN"/>
    <property type="match status" value="1"/>
</dbReference>
<dbReference type="RefSeq" id="WP_307338924.1">
    <property type="nucleotide sequence ID" value="NZ_JAUSUQ010000006.1"/>
</dbReference>
<accession>A0ABU0CS72</accession>
<feature type="signal peptide" evidence="2">
    <location>
        <begin position="1"/>
        <end position="20"/>
    </location>
</feature>
<dbReference type="SUPFAM" id="SSF53850">
    <property type="entry name" value="Periplasmic binding protein-like II"/>
    <property type="match status" value="1"/>
</dbReference>
<keyword evidence="4" id="KW-1185">Reference proteome</keyword>
<organism evidence="3 4">
    <name type="scientific">Caldalkalibacillus uzonensis</name>
    <dbReference type="NCBI Taxonomy" id="353224"/>
    <lineage>
        <taxon>Bacteria</taxon>
        <taxon>Bacillati</taxon>
        <taxon>Bacillota</taxon>
        <taxon>Bacilli</taxon>
        <taxon>Bacillales</taxon>
        <taxon>Bacillaceae</taxon>
        <taxon>Caldalkalibacillus</taxon>
    </lineage>
</organism>
<keyword evidence="2" id="KW-0732">Signal</keyword>
<dbReference type="CDD" id="cd13520">
    <property type="entry name" value="PBP2_TAXI_TRAP"/>
    <property type="match status" value="1"/>
</dbReference>
<dbReference type="PANTHER" id="PTHR42941">
    <property type="entry name" value="SLL1037 PROTEIN"/>
    <property type="match status" value="1"/>
</dbReference>
<feature type="region of interest" description="Disordered" evidence="1">
    <location>
        <begin position="28"/>
        <end position="52"/>
    </location>
</feature>
<dbReference type="NCBIfam" id="TIGR02122">
    <property type="entry name" value="TRAP_TAXI"/>
    <property type="match status" value="1"/>
</dbReference>
<evidence type="ECO:0000256" key="1">
    <source>
        <dbReference type="SAM" id="MobiDB-lite"/>
    </source>
</evidence>
<gene>
    <name evidence="3" type="ORF">J2S00_002031</name>
</gene>
<dbReference type="Gene3D" id="3.40.190.10">
    <property type="entry name" value="Periplasmic binding protein-like II"/>
    <property type="match status" value="2"/>
</dbReference>
<dbReference type="PROSITE" id="PS51257">
    <property type="entry name" value="PROKAR_LIPOPROTEIN"/>
    <property type="match status" value="1"/>
</dbReference>
<evidence type="ECO:0000256" key="2">
    <source>
        <dbReference type="SAM" id="SignalP"/>
    </source>
</evidence>
<evidence type="ECO:0000313" key="3">
    <source>
        <dbReference type="EMBL" id="MDQ0339245.1"/>
    </source>
</evidence>
<name>A0ABU0CS72_9BACI</name>
<dbReference type="Pfam" id="PF16868">
    <property type="entry name" value="NMT1_3"/>
    <property type="match status" value="1"/>
</dbReference>
<keyword evidence="3" id="KW-0675">Receptor</keyword>